<dbReference type="Proteomes" id="UP000242949">
    <property type="component" value="Unassembled WGS sequence"/>
</dbReference>
<dbReference type="InterPro" id="IPR036916">
    <property type="entry name" value="Sda_sf"/>
</dbReference>
<name>A0A1G6HTG0_9BACI</name>
<proteinExistence type="predicted"/>
<organism evidence="1 2">
    <name type="scientific">Pelagirhabdus alkalitolerans</name>
    <dbReference type="NCBI Taxonomy" id="1612202"/>
    <lineage>
        <taxon>Bacteria</taxon>
        <taxon>Bacillati</taxon>
        <taxon>Bacillota</taxon>
        <taxon>Bacilli</taxon>
        <taxon>Bacillales</taxon>
        <taxon>Bacillaceae</taxon>
        <taxon>Pelagirhabdus</taxon>
    </lineage>
</organism>
<accession>A0A1G6HTG0</accession>
<dbReference type="Pfam" id="PF08970">
    <property type="entry name" value="Sda"/>
    <property type="match status" value="1"/>
</dbReference>
<gene>
    <name evidence="1" type="ORF">SAMN05421734_103218</name>
</gene>
<dbReference type="RefSeq" id="WP_090794396.1">
    <property type="nucleotide sequence ID" value="NZ_FMYI01000003.1"/>
</dbReference>
<protein>
    <submittedName>
        <fullName evidence="1">Developmental checkpoint coupling sporulation initiation to replication initiation</fullName>
    </submittedName>
</protein>
<dbReference type="AlphaFoldDB" id="A0A1G6HTG0"/>
<evidence type="ECO:0000313" key="2">
    <source>
        <dbReference type="Proteomes" id="UP000242949"/>
    </source>
</evidence>
<dbReference type="EMBL" id="FMYI01000003">
    <property type="protein sequence ID" value="SDB97443.1"/>
    <property type="molecule type" value="Genomic_DNA"/>
</dbReference>
<dbReference type="OrthoDB" id="2933732at2"/>
<evidence type="ECO:0000313" key="1">
    <source>
        <dbReference type="EMBL" id="SDB97443.1"/>
    </source>
</evidence>
<dbReference type="Gene3D" id="1.10.287.1100">
    <property type="entry name" value="Sporulation inhibitor A"/>
    <property type="match status" value="1"/>
</dbReference>
<reference evidence="2" key="1">
    <citation type="submission" date="2016-09" db="EMBL/GenBank/DDBJ databases">
        <authorList>
            <person name="Varghese N."/>
            <person name="Submissions S."/>
        </authorList>
    </citation>
    <scope>NUCLEOTIDE SEQUENCE [LARGE SCALE GENOMIC DNA]</scope>
    <source>
        <strain evidence="2">S5</strain>
    </source>
</reference>
<dbReference type="InterPro" id="IPR015064">
    <property type="entry name" value="Sda"/>
</dbReference>
<keyword evidence="2" id="KW-1185">Reference proteome</keyword>
<dbReference type="STRING" id="1612202.SAMN05421734_103218"/>
<sequence length="46" mass="5394">MEKLSDDLLLQSYEKALELQLSTDFIQLIEAEITRRALHFRCLSLV</sequence>
<dbReference type="SUPFAM" id="SSF100985">
    <property type="entry name" value="Sporulation inhibitor Sda"/>
    <property type="match status" value="1"/>
</dbReference>